<sequence>MAVAVIVLGIMWCAAAIAAVWKGSQLVRLPRDRGLQIVTTCTVLVLVALTAQLVVSMGGTHFPRQAPVLVEFILLNFFFVLLLGLLRTTGTWFDISRGPFFVDLGLAVAASTVLVITFVTTEPSSSGANYGDYTEASGPAGVLVFHLVGNLFMAYATARGAQLAWTAARPALAHTRMGLRVAGVGLAIACLGDHVPRVIAMTGRLTIGDPVLPATATWTSPLLATGVALFFLGVGYPGVRTAIVKVRLWVQAKRRYHELRPLWALLYREFPTIALFPDRSPGRDWLTVRRMRMRYYRRVIECRDGLVCLSPYMSTPVLPTNTPAEQAALVRAAIERRASATDPAVPTVIAPPRESGMESDTQAIIALARAL</sequence>
<evidence type="ECO:0000259" key="2">
    <source>
        <dbReference type="Pfam" id="PF20182"/>
    </source>
</evidence>
<gene>
    <name evidence="3" type="ORF">F4560_003375</name>
</gene>
<feature type="transmembrane region" description="Helical" evidence="1">
    <location>
        <begin position="98"/>
        <end position="120"/>
    </location>
</feature>
<accession>A0A7W9M1A0</accession>
<name>A0A7W9M1A0_9PSEU</name>
<keyword evidence="4" id="KW-1185">Reference proteome</keyword>
<dbReference type="AlphaFoldDB" id="A0A7W9M1A0"/>
<evidence type="ECO:0000313" key="3">
    <source>
        <dbReference type="EMBL" id="MBB5803607.1"/>
    </source>
</evidence>
<proteinExistence type="predicted"/>
<keyword evidence="1" id="KW-1133">Transmembrane helix</keyword>
<dbReference type="NCBIfam" id="NF042915">
    <property type="entry name" value="MAB_1171c_fam"/>
    <property type="match status" value="1"/>
</dbReference>
<keyword evidence="1" id="KW-0812">Transmembrane</keyword>
<feature type="transmembrane region" description="Helical" evidence="1">
    <location>
        <begin position="140"/>
        <end position="158"/>
    </location>
</feature>
<comment type="caution">
    <text evidence="3">The sequence shown here is derived from an EMBL/GenBank/DDBJ whole genome shotgun (WGS) entry which is preliminary data.</text>
</comment>
<feature type="transmembrane region" description="Helical" evidence="1">
    <location>
        <begin position="35"/>
        <end position="54"/>
    </location>
</feature>
<protein>
    <recommendedName>
        <fullName evidence="2">DUF6545 domain-containing protein</fullName>
    </recommendedName>
</protein>
<feature type="transmembrane region" description="Helical" evidence="1">
    <location>
        <begin position="179"/>
        <end position="200"/>
    </location>
</feature>
<dbReference type="InterPro" id="IPR050039">
    <property type="entry name" value="MAB_1171c-like"/>
</dbReference>
<evidence type="ECO:0000313" key="4">
    <source>
        <dbReference type="Proteomes" id="UP000552097"/>
    </source>
</evidence>
<reference evidence="3 4" key="1">
    <citation type="submission" date="2020-08" db="EMBL/GenBank/DDBJ databases">
        <title>Sequencing the genomes of 1000 actinobacteria strains.</title>
        <authorList>
            <person name="Klenk H.-P."/>
        </authorList>
    </citation>
    <scope>NUCLEOTIDE SEQUENCE [LARGE SCALE GENOMIC DNA]</scope>
    <source>
        <strain evidence="3 4">DSM 45486</strain>
    </source>
</reference>
<keyword evidence="1" id="KW-0472">Membrane</keyword>
<feature type="transmembrane region" description="Helical" evidence="1">
    <location>
        <begin position="220"/>
        <end position="239"/>
    </location>
</feature>
<dbReference type="Proteomes" id="UP000552097">
    <property type="component" value="Unassembled WGS sequence"/>
</dbReference>
<dbReference type="RefSeq" id="WP_312869321.1">
    <property type="nucleotide sequence ID" value="NZ_JACHMO010000001.1"/>
</dbReference>
<dbReference type="Pfam" id="PF20182">
    <property type="entry name" value="DUF6545"/>
    <property type="match status" value="1"/>
</dbReference>
<feature type="domain" description="DUF6545" evidence="2">
    <location>
        <begin position="249"/>
        <end position="370"/>
    </location>
</feature>
<dbReference type="InterPro" id="IPR046675">
    <property type="entry name" value="DUF6545"/>
</dbReference>
<feature type="transmembrane region" description="Helical" evidence="1">
    <location>
        <begin position="66"/>
        <end position="86"/>
    </location>
</feature>
<organism evidence="3 4">
    <name type="scientific">Saccharothrix ecbatanensis</name>
    <dbReference type="NCBI Taxonomy" id="1105145"/>
    <lineage>
        <taxon>Bacteria</taxon>
        <taxon>Bacillati</taxon>
        <taxon>Actinomycetota</taxon>
        <taxon>Actinomycetes</taxon>
        <taxon>Pseudonocardiales</taxon>
        <taxon>Pseudonocardiaceae</taxon>
        <taxon>Saccharothrix</taxon>
    </lineage>
</organism>
<feature type="transmembrane region" description="Helical" evidence="1">
    <location>
        <begin position="6"/>
        <end position="23"/>
    </location>
</feature>
<evidence type="ECO:0000256" key="1">
    <source>
        <dbReference type="SAM" id="Phobius"/>
    </source>
</evidence>
<dbReference type="EMBL" id="JACHMO010000001">
    <property type="protein sequence ID" value="MBB5803607.1"/>
    <property type="molecule type" value="Genomic_DNA"/>
</dbReference>